<dbReference type="OrthoDB" id="10252235at2759"/>
<evidence type="ECO:0000256" key="1">
    <source>
        <dbReference type="ARBA" id="ARBA00006654"/>
    </source>
</evidence>
<evidence type="ECO:0000256" key="3">
    <source>
        <dbReference type="SAM" id="MobiDB-lite"/>
    </source>
</evidence>
<dbReference type="Proteomes" id="UP000612746">
    <property type="component" value="Unassembled WGS sequence"/>
</dbReference>
<protein>
    <recommendedName>
        <fullName evidence="4">5'-Nucleotidase C-terminal domain-containing protein</fullName>
    </recommendedName>
</protein>
<dbReference type="InterPro" id="IPR006179">
    <property type="entry name" value="5_nucleotidase/apyrase"/>
</dbReference>
<dbReference type="InterPro" id="IPR008334">
    <property type="entry name" value="5'-Nucleotdase_C"/>
</dbReference>
<comment type="similarity">
    <text evidence="1 2">Belongs to the 5'-nucleotidase family.</text>
</comment>
<evidence type="ECO:0000259" key="4">
    <source>
        <dbReference type="Pfam" id="PF02872"/>
    </source>
</evidence>
<dbReference type="InterPro" id="IPR029052">
    <property type="entry name" value="Metallo-depent_PP-like"/>
</dbReference>
<reference evidence="5" key="1">
    <citation type="submission" date="2020-12" db="EMBL/GenBank/DDBJ databases">
        <title>Metabolic potential, ecology and presence of endohyphal bacteria is reflected in genomic diversity of Mucoromycotina.</title>
        <authorList>
            <person name="Muszewska A."/>
            <person name="Okrasinska A."/>
            <person name="Steczkiewicz K."/>
            <person name="Drgas O."/>
            <person name="Orlowska M."/>
            <person name="Perlinska-Lenart U."/>
            <person name="Aleksandrzak-Piekarczyk T."/>
            <person name="Szatraj K."/>
            <person name="Zielenkiewicz U."/>
            <person name="Pilsyk S."/>
            <person name="Malc E."/>
            <person name="Mieczkowski P."/>
            <person name="Kruszewska J.S."/>
            <person name="Biernat P."/>
            <person name="Pawlowska J."/>
        </authorList>
    </citation>
    <scope>NUCLEOTIDE SEQUENCE</scope>
    <source>
        <strain evidence="5">WA0000051536</strain>
    </source>
</reference>
<dbReference type="GO" id="GO:0000166">
    <property type="term" value="F:nucleotide binding"/>
    <property type="evidence" value="ECO:0007669"/>
    <property type="project" value="UniProtKB-KW"/>
</dbReference>
<dbReference type="InterPro" id="IPR036907">
    <property type="entry name" value="5'-Nucleotdase_C_sf"/>
</dbReference>
<dbReference type="Pfam" id="PF02872">
    <property type="entry name" value="5_nucleotid_C"/>
    <property type="match status" value="1"/>
</dbReference>
<organism evidence="5 6">
    <name type="scientific">Umbelopsis vinacea</name>
    <dbReference type="NCBI Taxonomy" id="44442"/>
    <lineage>
        <taxon>Eukaryota</taxon>
        <taxon>Fungi</taxon>
        <taxon>Fungi incertae sedis</taxon>
        <taxon>Mucoromycota</taxon>
        <taxon>Mucoromycotina</taxon>
        <taxon>Umbelopsidomycetes</taxon>
        <taxon>Umbelopsidales</taxon>
        <taxon>Umbelopsidaceae</taxon>
        <taxon>Umbelopsis</taxon>
    </lineage>
</organism>
<dbReference type="GO" id="GO:0016787">
    <property type="term" value="F:hydrolase activity"/>
    <property type="evidence" value="ECO:0007669"/>
    <property type="project" value="UniProtKB-KW"/>
</dbReference>
<keyword evidence="6" id="KW-1185">Reference proteome</keyword>
<dbReference type="AlphaFoldDB" id="A0A8H7PT76"/>
<gene>
    <name evidence="5" type="ORF">INT44_006259</name>
</gene>
<evidence type="ECO:0000313" key="5">
    <source>
        <dbReference type="EMBL" id="KAG2179413.1"/>
    </source>
</evidence>
<dbReference type="Gene3D" id="3.60.21.10">
    <property type="match status" value="1"/>
</dbReference>
<dbReference type="SUPFAM" id="SSF56300">
    <property type="entry name" value="Metallo-dependent phosphatases"/>
    <property type="match status" value="1"/>
</dbReference>
<accession>A0A8H7PT76</accession>
<keyword evidence="2" id="KW-0378">Hydrolase</keyword>
<dbReference type="GO" id="GO:0009166">
    <property type="term" value="P:nucleotide catabolic process"/>
    <property type="evidence" value="ECO:0007669"/>
    <property type="project" value="InterPro"/>
</dbReference>
<evidence type="ECO:0000313" key="6">
    <source>
        <dbReference type="Proteomes" id="UP000612746"/>
    </source>
</evidence>
<sequence>MAQKYRCSIVHFNDVYHVSSGKSEPIGGAARFTTAIRDSRQHLESKGYADPMVLFSGDVFSPSTESSITRGKHMYASCPQSIFHRRRVCGQSWQVSTVFKLVDFDGILILHISLDFDFGVPQLQKLLKMTNFPWLLSNVLDKNTNSPPIGLKRHLVLNCKTSGLRIGVIGLVEKEWIDTIPSFPPELEYHDFVEVAKEMSRKLRDPNGEDHVDLVVALTHMRVPNDIKLANECQEEIDLALGGHDHFYYISKGIDIVGDTWTREKNVDEIGYDPEEDIPASTKLRVVKSGTDFRELSEITMDVARDENGACRIDTIQGNDEIGYGKNLQVTRKPITADVAVDEETEKLVDDIGKTVSAKTEYAIGYTLEALDGRSSAVRTKETNLGNLTGDLMMNAYNSVIGQVDAAFCCGGTFRSDKIHGPGPITLGDILDIFPYEDPVVVIKVTGQQLWDALENSVSEYPKQEGRFPQLAGIRIEWNPSAEPNKRLRKVHMVVHSKQGVADYLESSRSSSPFDYEPAPIRPNQERYNLENMVPLDLQKDYYVATRAYMADGYDGFHSLNNGAKNVLIDDEQGLILSTLYRKFFLGLKYVNALQDTLSEKHHHDEKVQAIVASVAHKWRNKAAHRTESSEPPETKALRHCTTAVIRKAFTGSIRGHPECVKSESDDEEDDEVHPTSDSHWVRRWASIAPTVDGRIIMIDD</sequence>
<dbReference type="PRINTS" id="PR01607">
    <property type="entry name" value="APYRASEFAMLY"/>
</dbReference>
<evidence type="ECO:0000256" key="2">
    <source>
        <dbReference type="RuleBase" id="RU362119"/>
    </source>
</evidence>
<dbReference type="SUPFAM" id="SSF55816">
    <property type="entry name" value="5'-nucleotidase (syn. UDP-sugar hydrolase), C-terminal domain"/>
    <property type="match status" value="1"/>
</dbReference>
<keyword evidence="2" id="KW-0547">Nucleotide-binding</keyword>
<dbReference type="PANTHER" id="PTHR11575:SF48">
    <property type="entry name" value="5'-NUCLEOTIDASE"/>
    <property type="match status" value="1"/>
</dbReference>
<dbReference type="Gene3D" id="3.90.780.10">
    <property type="entry name" value="5'-Nucleotidase, C-terminal domain"/>
    <property type="match status" value="1"/>
</dbReference>
<comment type="caution">
    <text evidence="5">The sequence shown here is derived from an EMBL/GenBank/DDBJ whole genome shotgun (WGS) entry which is preliminary data.</text>
</comment>
<feature type="region of interest" description="Disordered" evidence="3">
    <location>
        <begin position="657"/>
        <end position="678"/>
    </location>
</feature>
<name>A0A8H7PT76_9FUNG</name>
<feature type="domain" description="5'-Nucleotidase C-terminal" evidence="4">
    <location>
        <begin position="371"/>
        <end position="559"/>
    </location>
</feature>
<proteinExistence type="inferred from homology"/>
<dbReference type="PANTHER" id="PTHR11575">
    <property type="entry name" value="5'-NUCLEOTIDASE-RELATED"/>
    <property type="match status" value="1"/>
</dbReference>
<dbReference type="EMBL" id="JAEPRA010000010">
    <property type="protein sequence ID" value="KAG2179413.1"/>
    <property type="molecule type" value="Genomic_DNA"/>
</dbReference>